<dbReference type="Pfam" id="PF13245">
    <property type="entry name" value="AAA_19"/>
    <property type="match status" value="1"/>
</dbReference>
<dbReference type="SUPFAM" id="SSF52540">
    <property type="entry name" value="P-loop containing nucleoside triphosphate hydrolases"/>
    <property type="match status" value="2"/>
</dbReference>
<dbReference type="Gene3D" id="2.30.30.940">
    <property type="match status" value="1"/>
</dbReference>
<dbReference type="GO" id="GO:0003677">
    <property type="term" value="F:DNA binding"/>
    <property type="evidence" value="ECO:0007669"/>
    <property type="project" value="InterPro"/>
</dbReference>
<reference evidence="4 5" key="1">
    <citation type="submission" date="2017-09" db="EMBL/GenBank/DDBJ databases">
        <title>Depth-based differentiation of microbial function through sediment-hosted aquifers and enrichment of novel symbionts in the deep terrestrial subsurface.</title>
        <authorList>
            <person name="Probst A.J."/>
            <person name="Ladd B."/>
            <person name="Jarett J.K."/>
            <person name="Geller-Mcgrath D.E."/>
            <person name="Sieber C.M."/>
            <person name="Emerson J.B."/>
            <person name="Anantharaman K."/>
            <person name="Thomas B.C."/>
            <person name="Malmstrom R."/>
            <person name="Stieglmeier M."/>
            <person name="Klingl A."/>
            <person name="Woyke T."/>
            <person name="Ryan C.M."/>
            <person name="Banfield J.F."/>
        </authorList>
    </citation>
    <scope>NUCLEOTIDE SEQUENCE [LARGE SCALE GENOMIC DNA]</scope>
    <source>
        <strain evidence="4">CG17_big_fil_post_rev_8_21_14_2_50_48_46</strain>
    </source>
</reference>
<dbReference type="InterPro" id="IPR029493">
    <property type="entry name" value="RecD2-like_HHH"/>
</dbReference>
<accession>A0A2M7FZG5</accession>
<dbReference type="NCBIfam" id="TIGR01448">
    <property type="entry name" value="recD_rel"/>
    <property type="match status" value="1"/>
</dbReference>
<proteinExistence type="inferred from homology"/>
<name>A0A2M7FZG5_9BACT</name>
<dbReference type="Proteomes" id="UP000231019">
    <property type="component" value="Unassembled WGS sequence"/>
</dbReference>
<dbReference type="InterPro" id="IPR003593">
    <property type="entry name" value="AAA+_ATPase"/>
</dbReference>
<dbReference type="CDD" id="cd17933">
    <property type="entry name" value="DEXSc_RecD-like"/>
    <property type="match status" value="1"/>
</dbReference>
<feature type="domain" description="AAA+ ATPase" evidence="3">
    <location>
        <begin position="353"/>
        <end position="534"/>
    </location>
</feature>
<evidence type="ECO:0000259" key="3">
    <source>
        <dbReference type="SMART" id="SM00382"/>
    </source>
</evidence>
<evidence type="ECO:0000256" key="1">
    <source>
        <dbReference type="ARBA" id="ARBA00022741"/>
    </source>
</evidence>
<dbReference type="SMART" id="SM00382">
    <property type="entry name" value="AAA"/>
    <property type="match status" value="1"/>
</dbReference>
<dbReference type="Pfam" id="PF14490">
    <property type="entry name" value="HHH_RecD2"/>
    <property type="match status" value="1"/>
</dbReference>
<dbReference type="EMBL" id="PFFQ01000056">
    <property type="protein sequence ID" value="PIW14793.1"/>
    <property type="molecule type" value="Genomic_DNA"/>
</dbReference>
<dbReference type="GO" id="GO:0005524">
    <property type="term" value="F:ATP binding"/>
    <property type="evidence" value="ECO:0007669"/>
    <property type="project" value="UniProtKB-KW"/>
</dbReference>
<evidence type="ECO:0000256" key="2">
    <source>
        <dbReference type="ARBA" id="ARBA00022840"/>
    </source>
</evidence>
<dbReference type="Pfam" id="PF13538">
    <property type="entry name" value="UvrD_C_2"/>
    <property type="match status" value="1"/>
</dbReference>
<dbReference type="HAMAP" id="MF_01488">
    <property type="entry name" value="RecD2"/>
    <property type="match status" value="1"/>
</dbReference>
<dbReference type="InterPro" id="IPR010994">
    <property type="entry name" value="RuvA_2-like"/>
</dbReference>
<dbReference type="PANTHER" id="PTHR43788:SF6">
    <property type="entry name" value="DNA HELICASE B"/>
    <property type="match status" value="1"/>
</dbReference>
<dbReference type="SUPFAM" id="SSF47781">
    <property type="entry name" value="RuvA domain 2-like"/>
    <property type="match status" value="1"/>
</dbReference>
<dbReference type="Gene3D" id="1.10.150.20">
    <property type="entry name" value="5' to 3' exonuclease, C-terminal subdomain"/>
    <property type="match status" value="1"/>
</dbReference>
<evidence type="ECO:0000313" key="5">
    <source>
        <dbReference type="Proteomes" id="UP000231019"/>
    </source>
</evidence>
<dbReference type="GO" id="GO:0017116">
    <property type="term" value="F:single-stranded DNA helicase activity"/>
    <property type="evidence" value="ECO:0007669"/>
    <property type="project" value="TreeGrafter"/>
</dbReference>
<keyword evidence="4" id="KW-0347">Helicase</keyword>
<dbReference type="Pfam" id="PF23139">
    <property type="entry name" value="OB_YrrC"/>
    <property type="match status" value="1"/>
</dbReference>
<dbReference type="InterPro" id="IPR055446">
    <property type="entry name" value="RecD2_N_OB"/>
</dbReference>
<dbReference type="Pfam" id="PF18335">
    <property type="entry name" value="SH3_13"/>
    <property type="match status" value="1"/>
</dbReference>
<evidence type="ECO:0000313" key="4">
    <source>
        <dbReference type="EMBL" id="PIW14793.1"/>
    </source>
</evidence>
<dbReference type="GO" id="GO:0043139">
    <property type="term" value="F:5'-3' DNA helicase activity"/>
    <property type="evidence" value="ECO:0007669"/>
    <property type="project" value="InterPro"/>
</dbReference>
<sequence>MSPVSSATLHTFEGRVREISFQSPESGYTVLQCKDLETQVVVTVVGEMPLVKEKDLLRFQGQWIRHPRFGKQFKVQFYETVMPTSSEGIEDFLATGLIKGIGPATAHKIVRHFGEETLMILDLQPERLEEVPSIGTRKREQIMQSWQAHRGLHPIVQFLQAHGLSASLGPRLFKEYGAGTLNFLQTRPYDLSRFWGLGFEKADAFAKNLAERQGLPWQPEQPERVQAGLKHLLHQASREGHLYLPLENLIASGERLLRVKPVALVPALDLLMEKRELWPEPRKTEAGQKPLYDIYLMKYGEAEQESAERLMALLAHPEPLEPEAFETWVQTYEQTHQMQFAEGQKLAIREAIQNKVFILTGGPGTGKTTVSKAILAWFQDHKRRFKLASPTGRAARRLSEVTGEEALTLHRLLEFDPHSRSFQRDASNPLSTDLILLDEVSMVDMELFADLLQALTDQTRLILIGDADQLPSVGPGAVLAELIGSGGVPSVHLTEIYRQAQASRIVSNAHRVNHGEAPVLLPPAGRHREEDAFFIPTQFPEETLAQLQDLVSRRLPAAGHALDDLQVLCPMRRGPIGTQALNLVLQEALNPPAAEKPELKLGNHVFRPGDRVIQLKNNYDQEIFNGDLGKILSLDAENRQLEVAFADKTLILEDEHLQELDLAYALTIHKAQGAEFSVVVMVLTRQHHVMLQRNLLYTGMTRAKRLLILLGDPQAVELAVRNDRLRRRNTRLGERLNSLKALAELEL</sequence>
<keyword evidence="1" id="KW-0547">Nucleotide-binding</keyword>
<dbReference type="AlphaFoldDB" id="A0A2M7FZG5"/>
<keyword evidence="4" id="KW-0378">Hydrolase</keyword>
<dbReference type="GO" id="GO:0009338">
    <property type="term" value="C:exodeoxyribonuclease V complex"/>
    <property type="evidence" value="ECO:0007669"/>
    <property type="project" value="TreeGrafter"/>
</dbReference>
<dbReference type="Gene3D" id="3.40.50.300">
    <property type="entry name" value="P-loop containing nucleotide triphosphate hydrolases"/>
    <property type="match status" value="2"/>
</dbReference>
<dbReference type="InterPro" id="IPR006345">
    <property type="entry name" value="RecD2"/>
</dbReference>
<dbReference type="InterPro" id="IPR041451">
    <property type="entry name" value="RecD2_SH13"/>
</dbReference>
<keyword evidence="2" id="KW-0067">ATP-binding</keyword>
<organism evidence="4 5">
    <name type="scientific">bacterium (Candidatus Blackallbacteria) CG17_big_fil_post_rev_8_21_14_2_50_48_46</name>
    <dbReference type="NCBI Taxonomy" id="2014261"/>
    <lineage>
        <taxon>Bacteria</taxon>
        <taxon>Candidatus Blackallbacteria</taxon>
    </lineage>
</organism>
<protein>
    <submittedName>
        <fullName evidence="4">ATP-dependent RecD-like DNA helicase</fullName>
    </submittedName>
</protein>
<dbReference type="CDD" id="cd18809">
    <property type="entry name" value="SF1_C_RecD"/>
    <property type="match status" value="1"/>
</dbReference>
<dbReference type="InterPro" id="IPR027417">
    <property type="entry name" value="P-loop_NTPase"/>
</dbReference>
<gene>
    <name evidence="4" type="ORF">COW36_20535</name>
</gene>
<dbReference type="InterPro" id="IPR027785">
    <property type="entry name" value="UvrD-like_helicase_C"/>
</dbReference>
<dbReference type="InterPro" id="IPR050534">
    <property type="entry name" value="Coronavir_polyprotein_1ab"/>
</dbReference>
<dbReference type="PANTHER" id="PTHR43788">
    <property type="entry name" value="DNA2/NAM7 HELICASE FAMILY MEMBER"/>
    <property type="match status" value="1"/>
</dbReference>
<comment type="caution">
    <text evidence="4">The sequence shown here is derived from an EMBL/GenBank/DDBJ whole genome shotgun (WGS) entry which is preliminary data.</text>
</comment>
<dbReference type="Gene3D" id="1.10.10.2220">
    <property type="match status" value="1"/>
</dbReference>
<dbReference type="GO" id="GO:0006310">
    <property type="term" value="P:DNA recombination"/>
    <property type="evidence" value="ECO:0007669"/>
    <property type="project" value="InterPro"/>
</dbReference>